<keyword evidence="1" id="KW-0479">Metal-binding</keyword>
<evidence type="ECO:0000313" key="7">
    <source>
        <dbReference type="EMBL" id="TXJ92334.1"/>
    </source>
</evidence>
<keyword evidence="2" id="KW-0408">Iron</keyword>
<feature type="domain" description="Molybdopterin dinucleotide-binding" evidence="5">
    <location>
        <begin position="652"/>
        <end position="757"/>
    </location>
</feature>
<dbReference type="CDD" id="cd02787">
    <property type="entry name" value="MopB_CT_ydeP"/>
    <property type="match status" value="1"/>
</dbReference>
<dbReference type="PANTHER" id="PTHR43105:SF4">
    <property type="entry name" value="PROTEIN YDEP"/>
    <property type="match status" value="1"/>
</dbReference>
<dbReference type="Pfam" id="PF01568">
    <property type="entry name" value="Molydop_binding"/>
    <property type="match status" value="1"/>
</dbReference>
<proteinExistence type="predicted"/>
<dbReference type="SUPFAM" id="SSF53706">
    <property type="entry name" value="Formate dehydrogenase/DMSO reductase, domains 1-3"/>
    <property type="match status" value="1"/>
</dbReference>
<dbReference type="SUPFAM" id="SSF50692">
    <property type="entry name" value="ADC-like"/>
    <property type="match status" value="1"/>
</dbReference>
<evidence type="ECO:0000313" key="6">
    <source>
        <dbReference type="EMBL" id="RIV43132.1"/>
    </source>
</evidence>
<evidence type="ECO:0000259" key="5">
    <source>
        <dbReference type="Pfam" id="PF01568"/>
    </source>
</evidence>
<keyword evidence="3" id="KW-0411">Iron-sulfur</keyword>
<accession>A0A3A1NHC8</accession>
<dbReference type="InterPro" id="IPR006657">
    <property type="entry name" value="MoPterin_dinucl-bd_dom"/>
</dbReference>
<dbReference type="Gene3D" id="3.40.228.10">
    <property type="entry name" value="Dimethylsulfoxide Reductase, domain 2"/>
    <property type="match status" value="1"/>
</dbReference>
<evidence type="ECO:0000256" key="1">
    <source>
        <dbReference type="ARBA" id="ARBA00022723"/>
    </source>
</evidence>
<reference evidence="6 8" key="1">
    <citation type="submission" date="2018-08" db="EMBL/GenBank/DDBJ databases">
        <title>Proposal of Muricauda 72 sp.nov. and Muricauda NH166 sp.nov., isolated from seawater.</title>
        <authorList>
            <person name="Cheng H."/>
            <person name="Wu Y.-H."/>
            <person name="Guo L.-L."/>
            <person name="Xu X.-W."/>
        </authorList>
    </citation>
    <scope>NUCLEOTIDE SEQUENCE [LARGE SCALE GENOMIC DNA]</scope>
    <source>
        <strain evidence="6 8">72</strain>
    </source>
</reference>
<comment type="caution">
    <text evidence="6">The sequence shown here is derived from an EMBL/GenBank/DDBJ whole genome shotgun (WGS) entry which is preliminary data.</text>
</comment>
<dbReference type="OrthoDB" id="9792592at2"/>
<dbReference type="GO" id="GO:0045333">
    <property type="term" value="P:cellular respiration"/>
    <property type="evidence" value="ECO:0007669"/>
    <property type="project" value="UniProtKB-ARBA"/>
</dbReference>
<dbReference type="AlphaFoldDB" id="A0A3A1NHC8"/>
<dbReference type="Proteomes" id="UP000321621">
    <property type="component" value="Unassembled WGS sequence"/>
</dbReference>
<evidence type="ECO:0000313" key="8">
    <source>
        <dbReference type="Proteomes" id="UP000266691"/>
    </source>
</evidence>
<dbReference type="InterPro" id="IPR010046">
    <property type="entry name" value="Mopterin_OxRdtse_a_bac"/>
</dbReference>
<dbReference type="InterPro" id="IPR009010">
    <property type="entry name" value="Asp_de-COase-like_dom_sf"/>
</dbReference>
<evidence type="ECO:0000256" key="3">
    <source>
        <dbReference type="ARBA" id="ARBA00023014"/>
    </source>
</evidence>
<dbReference type="RefSeq" id="WP_119648592.1">
    <property type="nucleotide sequence ID" value="NZ_QXFI01000033.1"/>
</dbReference>
<dbReference type="Gene3D" id="3.40.50.740">
    <property type="match status" value="1"/>
</dbReference>
<dbReference type="GO" id="GO:0030151">
    <property type="term" value="F:molybdenum ion binding"/>
    <property type="evidence" value="ECO:0007669"/>
    <property type="project" value="InterPro"/>
</dbReference>
<dbReference type="GO" id="GO:0016020">
    <property type="term" value="C:membrane"/>
    <property type="evidence" value="ECO:0007669"/>
    <property type="project" value="TreeGrafter"/>
</dbReference>
<gene>
    <name evidence="6" type="ORF">D2V05_16145</name>
    <name evidence="7" type="ORF">FQ017_16005</name>
</gene>
<dbReference type="EMBL" id="QXFI01000033">
    <property type="protein sequence ID" value="RIV43132.1"/>
    <property type="molecule type" value="Genomic_DNA"/>
</dbReference>
<dbReference type="GO" id="GO:0051539">
    <property type="term" value="F:4 iron, 4 sulfur cluster binding"/>
    <property type="evidence" value="ECO:0007669"/>
    <property type="project" value="InterPro"/>
</dbReference>
<keyword evidence="9" id="KW-1185">Reference proteome</keyword>
<dbReference type="EMBL" id="VNWK01000033">
    <property type="protein sequence ID" value="TXJ92334.1"/>
    <property type="molecule type" value="Genomic_DNA"/>
</dbReference>
<sequence>MDKDIKRNISLTGDTQFTGLRLKEPMHTAAGLLGVTEALRHSFKEMGIAKSMKALLEMNQEDGFRCPSCAWPVPEHPSKIAEYCENGAKALADEATKEQIGADFFAQHSVEELSQLSDYELNKLGRVVEPLVLKPNSVHYEPIAWTKAFELISEELHRLNDPNEAIFYTSGRSSNEAAFLYGMFARAFGTNNMPDCSNMCHESSGVALSETLGIGKGSVTLDDFYGAEVILVVGQNPGTNHPRMLSALEKCKKNGGKIISINPLAETGLVHFKNPQSVSDMLGSGQAMADIHLPVKINEDIALAKLILKKLVALDAKKSNVLDHEFIVDHVDGYDALLQDLARYHNEALQRRTGVSMRKIDQAVQLLAENSKIIVCWAMGLTQHKNAVQCIQEYVNILLLKGAIGKPFAGTCPVRGHSNVQGDRSVGIMHYVNQTLNKKIKEHLKFDPPTKPGFDTVDAIKAMHDGHAKVFICLGGNFLMAASDTAYTAKAVQQCNLTVQISTKLNRSHLVTGQTALLLPTFGRSEKDEKNGTLQFLTMESSTGKVRQSKGLLKPASEHIKSEPEIIALMAHTYFKGNHPMDWHALGQDYNLIRGYIDKTVKGFENTSKRSKGFGYYLPNNVRERNFRMLPNGKAQLTFNTLPDHQLKKDELLLMTIRSHDQFNTTIYGLNDRYRGIHNERRVVFMNQEDMDKRKLQKLDVVNLHSLYDGIKRTAEQFLVVPYDIPKGNMAAYFPETNMLVPYNHFADKSHTPISKSIRVTVEKVT</sequence>
<feature type="domain" description="Molybdopterin oxidoreductase" evidence="4">
    <location>
        <begin position="127"/>
        <end position="502"/>
    </location>
</feature>
<dbReference type="GO" id="GO:0043546">
    <property type="term" value="F:molybdopterin cofactor binding"/>
    <property type="evidence" value="ECO:0007669"/>
    <property type="project" value="InterPro"/>
</dbReference>
<dbReference type="InterPro" id="IPR050123">
    <property type="entry name" value="Prok_molybdopt-oxidoreductase"/>
</dbReference>
<dbReference type="PIRSF" id="PIRSF000144">
    <property type="entry name" value="CbbBc"/>
    <property type="match status" value="1"/>
</dbReference>
<dbReference type="Gene3D" id="2.40.40.20">
    <property type="match status" value="1"/>
</dbReference>
<dbReference type="InterPro" id="IPR006656">
    <property type="entry name" value="Mopterin_OxRdtase"/>
</dbReference>
<dbReference type="Proteomes" id="UP000266691">
    <property type="component" value="Unassembled WGS sequence"/>
</dbReference>
<dbReference type="Pfam" id="PF00384">
    <property type="entry name" value="Molybdopterin"/>
    <property type="match status" value="1"/>
</dbReference>
<evidence type="ECO:0000256" key="2">
    <source>
        <dbReference type="ARBA" id="ARBA00023004"/>
    </source>
</evidence>
<reference evidence="7 9" key="2">
    <citation type="submission" date="2019-07" db="EMBL/GenBank/DDBJ databases">
        <title>Draft genome of two Muricauda strains isolated from deep sea.</title>
        <authorList>
            <person name="Sun C."/>
        </authorList>
    </citation>
    <scope>NUCLEOTIDE SEQUENCE [LARGE SCALE GENOMIC DNA]</scope>
    <source>
        <strain evidence="7 9">72</strain>
    </source>
</reference>
<dbReference type="NCBIfam" id="TIGR01701">
    <property type="entry name" value="Fdhalpha-like"/>
    <property type="match status" value="1"/>
</dbReference>
<evidence type="ECO:0000313" key="9">
    <source>
        <dbReference type="Proteomes" id="UP000321621"/>
    </source>
</evidence>
<evidence type="ECO:0000259" key="4">
    <source>
        <dbReference type="Pfam" id="PF00384"/>
    </source>
</evidence>
<protein>
    <submittedName>
        <fullName evidence="7">FdhF/YdeP family oxidoreductase</fullName>
    </submittedName>
</protein>
<dbReference type="PANTHER" id="PTHR43105">
    <property type="entry name" value="RESPIRATORY NITRATE REDUCTASE"/>
    <property type="match status" value="1"/>
</dbReference>
<name>A0A3A1NHC8_9FLAO</name>
<dbReference type="GO" id="GO:0008863">
    <property type="term" value="F:formate dehydrogenase (NAD+) activity"/>
    <property type="evidence" value="ECO:0007669"/>
    <property type="project" value="InterPro"/>
</dbReference>
<organism evidence="6 8">
    <name type="scientific">Flagellimonas pelagia</name>
    <dbReference type="NCBI Taxonomy" id="2306998"/>
    <lineage>
        <taxon>Bacteria</taxon>
        <taxon>Pseudomonadati</taxon>
        <taxon>Bacteroidota</taxon>
        <taxon>Flavobacteriia</taxon>
        <taxon>Flavobacteriales</taxon>
        <taxon>Flavobacteriaceae</taxon>
        <taxon>Flagellimonas</taxon>
    </lineage>
</organism>
<dbReference type="InterPro" id="IPR037951">
    <property type="entry name" value="MopB_CT_YdeP"/>
</dbReference>